<protein>
    <submittedName>
        <fullName evidence="1">Uncharacterized protein</fullName>
    </submittedName>
</protein>
<reference evidence="1" key="1">
    <citation type="submission" date="2023-05" db="EMBL/GenBank/DDBJ databases">
        <authorList>
            <person name="Stuckert A."/>
        </authorList>
    </citation>
    <scope>NUCLEOTIDE SEQUENCE</scope>
</reference>
<evidence type="ECO:0000313" key="2">
    <source>
        <dbReference type="Proteomes" id="UP001162483"/>
    </source>
</evidence>
<sequence length="61" mass="7097">MCHFQDLLTLLGHVERRQLLGCCWQITWVPVPPIAVWLNAHKHCHVSAFVNDLPLQLLQTR</sequence>
<gene>
    <name evidence="1" type="ORF">SPARVUS_LOCUS3530655</name>
</gene>
<proteinExistence type="predicted"/>
<dbReference type="Proteomes" id="UP001162483">
    <property type="component" value="Unassembled WGS sequence"/>
</dbReference>
<accession>A0ABN9BSB7</accession>
<comment type="caution">
    <text evidence="1">The sequence shown here is derived from an EMBL/GenBank/DDBJ whole genome shotgun (WGS) entry which is preliminary data.</text>
</comment>
<keyword evidence="2" id="KW-1185">Reference proteome</keyword>
<name>A0ABN9BSB7_9NEOB</name>
<organism evidence="1 2">
    <name type="scientific">Staurois parvus</name>
    <dbReference type="NCBI Taxonomy" id="386267"/>
    <lineage>
        <taxon>Eukaryota</taxon>
        <taxon>Metazoa</taxon>
        <taxon>Chordata</taxon>
        <taxon>Craniata</taxon>
        <taxon>Vertebrata</taxon>
        <taxon>Euteleostomi</taxon>
        <taxon>Amphibia</taxon>
        <taxon>Batrachia</taxon>
        <taxon>Anura</taxon>
        <taxon>Neobatrachia</taxon>
        <taxon>Ranoidea</taxon>
        <taxon>Ranidae</taxon>
        <taxon>Staurois</taxon>
    </lineage>
</organism>
<dbReference type="EMBL" id="CATNWA010005698">
    <property type="protein sequence ID" value="CAI9550595.1"/>
    <property type="molecule type" value="Genomic_DNA"/>
</dbReference>
<evidence type="ECO:0000313" key="1">
    <source>
        <dbReference type="EMBL" id="CAI9550595.1"/>
    </source>
</evidence>